<dbReference type="Pfam" id="PF14054">
    <property type="entry name" value="DUF4249"/>
    <property type="match status" value="1"/>
</dbReference>
<gene>
    <name evidence="1" type="ORF">L3049_00115</name>
</gene>
<proteinExistence type="predicted"/>
<organism evidence="1 2">
    <name type="scientific">Paralabilibaculum antarcticum</name>
    <dbReference type="NCBI Taxonomy" id="2912572"/>
    <lineage>
        <taxon>Bacteria</taxon>
        <taxon>Pseudomonadati</taxon>
        <taxon>Bacteroidota</taxon>
        <taxon>Bacteroidia</taxon>
        <taxon>Marinilabiliales</taxon>
        <taxon>Marinifilaceae</taxon>
        <taxon>Paralabilibaculum</taxon>
    </lineage>
</organism>
<name>A0ABT5VLU1_9BACT</name>
<keyword evidence="2" id="KW-1185">Reference proteome</keyword>
<dbReference type="EMBL" id="JAKJSC010000001">
    <property type="protein sequence ID" value="MDE5416389.1"/>
    <property type="molecule type" value="Genomic_DNA"/>
</dbReference>
<dbReference type="InterPro" id="IPR025345">
    <property type="entry name" value="DUF4249"/>
</dbReference>
<protein>
    <submittedName>
        <fullName evidence="1">DUF4249 domain-containing protein</fullName>
    </submittedName>
</protein>
<dbReference type="RefSeq" id="WP_275107731.1">
    <property type="nucleotide sequence ID" value="NZ_JAKJSC010000001.1"/>
</dbReference>
<dbReference type="SUPFAM" id="SSF49478">
    <property type="entry name" value="Cna protein B-type domain"/>
    <property type="match status" value="1"/>
</dbReference>
<accession>A0ABT5VLU1</accession>
<reference evidence="1 2" key="1">
    <citation type="submission" date="2022-01" db="EMBL/GenBank/DDBJ databases">
        <title>Labilibaculum sp. nov, a marine bacterium isolated from Antarctica.</title>
        <authorList>
            <person name="Dai W."/>
        </authorList>
    </citation>
    <scope>NUCLEOTIDE SEQUENCE [LARGE SCALE GENOMIC DNA]</scope>
    <source>
        <strain evidence="1 2">DW002</strain>
    </source>
</reference>
<dbReference type="Proteomes" id="UP001528920">
    <property type="component" value="Unassembled WGS sequence"/>
</dbReference>
<evidence type="ECO:0000313" key="2">
    <source>
        <dbReference type="Proteomes" id="UP001528920"/>
    </source>
</evidence>
<evidence type="ECO:0000313" key="1">
    <source>
        <dbReference type="EMBL" id="MDE5416389.1"/>
    </source>
</evidence>
<comment type="caution">
    <text evidence="1">The sequence shown here is derived from an EMBL/GenBank/DDBJ whole genome shotgun (WGS) entry which is preliminary data.</text>
</comment>
<sequence>MKYILLILTCIVLSTQISCESDLSLDIPDEESKVVINSLLGSDSLLRVHITNSSILNTNNINVENAKVQIKENNTALKQLINNENGWYTLENTYLKSNNTYQIEISHPNFETCTAETEVPEKVLIKQINYQKKNANQLDFTIVFQDDPSQENYYMILLKGKQDNKLNDIEYNSDDIIFNGNLSINSIGLQQNILRGSRSFSDENRNGNEISISFYVYNELIDINQLFSEYHVTLYHITQDYYKYERSLITFNNREDVPFYNKVNLHSNVTNGYGIFTSYAADSKSINIE</sequence>